<gene>
    <name evidence="3" type="ORF">JCM19240_3028</name>
</gene>
<keyword evidence="3" id="KW-0966">Cell projection</keyword>
<dbReference type="InterPro" id="IPR002371">
    <property type="entry name" value="FlgK"/>
</dbReference>
<organism evidence="3 4">
    <name type="scientific">Vibrio maritimus</name>
    <dbReference type="NCBI Taxonomy" id="990268"/>
    <lineage>
        <taxon>Bacteria</taxon>
        <taxon>Pseudomonadati</taxon>
        <taxon>Pseudomonadota</taxon>
        <taxon>Gammaproteobacteria</taxon>
        <taxon>Vibrionales</taxon>
        <taxon>Vibrionaceae</taxon>
        <taxon>Vibrio</taxon>
    </lineage>
</organism>
<dbReference type="Pfam" id="PF06429">
    <property type="entry name" value="Flg_bbr_C"/>
    <property type="match status" value="1"/>
</dbReference>
<evidence type="ECO:0000256" key="1">
    <source>
        <dbReference type="ARBA" id="ARBA00009677"/>
    </source>
</evidence>
<name>A0A090TE94_9VIBR</name>
<keyword evidence="3" id="KW-0969">Cilium</keyword>
<dbReference type="AlphaFoldDB" id="A0A090TE94"/>
<accession>A0A090TE94</accession>
<keyword evidence="3" id="KW-0282">Flagellum</keyword>
<reference evidence="3 4" key="2">
    <citation type="submission" date="2014-09" db="EMBL/GenBank/DDBJ databases">
        <authorList>
            <consortium name="NBRP consortium"/>
            <person name="Sawabe T."/>
            <person name="Meirelles P."/>
            <person name="Nakanishi M."/>
            <person name="Sayaka M."/>
            <person name="Hattori M."/>
            <person name="Ohkuma M."/>
        </authorList>
    </citation>
    <scope>NUCLEOTIDE SEQUENCE [LARGE SCALE GENOMIC DNA]</scope>
    <source>
        <strain evidence="3 4">JCM 19240</strain>
    </source>
</reference>
<comment type="caution">
    <text evidence="3">The sequence shown here is derived from an EMBL/GenBank/DDBJ whole genome shotgun (WGS) entry which is preliminary data.</text>
</comment>
<sequence length="115" mass="12177">MAFSSDGNPGNSDNLKDLIDISNKPVAISGYGSVTLNDAFTAMVGDTAIKARQAESDYQAKQAMSEQAIAARDNVSAVNSDEEAANLMTFANAHNANMKVISTANQLFDSVLQLF</sequence>
<dbReference type="InterPro" id="IPR010930">
    <property type="entry name" value="Flg_bb/hook_C_dom"/>
</dbReference>
<comment type="similarity">
    <text evidence="1">Belongs to the flagella basal body rod proteins family.</text>
</comment>
<dbReference type="EMBL" id="BBMT01000014">
    <property type="protein sequence ID" value="GAL37079.1"/>
    <property type="molecule type" value="Genomic_DNA"/>
</dbReference>
<dbReference type="PANTHER" id="PTHR30033">
    <property type="entry name" value="FLAGELLAR HOOK-ASSOCIATED PROTEIN 1"/>
    <property type="match status" value="1"/>
</dbReference>
<proteinExistence type="inferred from homology"/>
<feature type="domain" description="Flagellar basal-body/hook protein C-terminal" evidence="2">
    <location>
        <begin position="75"/>
        <end position="114"/>
    </location>
</feature>
<dbReference type="PANTHER" id="PTHR30033:SF1">
    <property type="entry name" value="FLAGELLAR HOOK-ASSOCIATED PROTEIN 1"/>
    <property type="match status" value="1"/>
</dbReference>
<protein>
    <submittedName>
        <fullName evidence="3">Flagellar hook-associated protein FlgK</fullName>
    </submittedName>
</protein>
<keyword evidence="4" id="KW-1185">Reference proteome</keyword>
<evidence type="ECO:0000259" key="2">
    <source>
        <dbReference type="Pfam" id="PF06429"/>
    </source>
</evidence>
<dbReference type="Proteomes" id="UP000029224">
    <property type="component" value="Unassembled WGS sequence"/>
</dbReference>
<evidence type="ECO:0000313" key="3">
    <source>
        <dbReference type="EMBL" id="GAL37079.1"/>
    </source>
</evidence>
<dbReference type="SUPFAM" id="SSF64518">
    <property type="entry name" value="Phase 1 flagellin"/>
    <property type="match status" value="1"/>
</dbReference>
<dbReference type="GO" id="GO:0005198">
    <property type="term" value="F:structural molecule activity"/>
    <property type="evidence" value="ECO:0007669"/>
    <property type="project" value="InterPro"/>
</dbReference>
<dbReference type="GO" id="GO:0044780">
    <property type="term" value="P:bacterial-type flagellum assembly"/>
    <property type="evidence" value="ECO:0007669"/>
    <property type="project" value="InterPro"/>
</dbReference>
<evidence type="ECO:0000313" key="4">
    <source>
        <dbReference type="Proteomes" id="UP000029224"/>
    </source>
</evidence>
<reference evidence="3 4" key="1">
    <citation type="submission" date="2014-09" db="EMBL/GenBank/DDBJ databases">
        <title>Vibrio maritimus JCM 19240. (C210) whole genome shotgun sequence.</title>
        <authorList>
            <person name="Sawabe T."/>
            <person name="Meirelles P."/>
            <person name="Nakanishi M."/>
            <person name="Sayaka M."/>
            <person name="Hattori M."/>
            <person name="Ohkuma M."/>
        </authorList>
    </citation>
    <scope>NUCLEOTIDE SEQUENCE [LARGE SCALE GENOMIC DNA]</scope>
    <source>
        <strain evidence="3 4">JCM 19240</strain>
    </source>
</reference>
<dbReference type="GO" id="GO:0009424">
    <property type="term" value="C:bacterial-type flagellum hook"/>
    <property type="evidence" value="ECO:0007669"/>
    <property type="project" value="InterPro"/>
</dbReference>